<dbReference type="InterPro" id="IPR044527">
    <property type="entry name" value="NrtA/CpmA_ABC-bd_dom"/>
</dbReference>
<evidence type="ECO:0000256" key="4">
    <source>
        <dbReference type="ARBA" id="ARBA00022448"/>
    </source>
</evidence>
<dbReference type="PANTHER" id="PTHR30024">
    <property type="entry name" value="ALIPHATIC SULFONATES-BINDING PROTEIN-RELATED"/>
    <property type="match status" value="1"/>
</dbReference>
<feature type="signal peptide" evidence="9">
    <location>
        <begin position="1"/>
        <end position="22"/>
    </location>
</feature>
<dbReference type="Proteomes" id="UP000705867">
    <property type="component" value="Unassembled WGS sequence"/>
</dbReference>
<evidence type="ECO:0000313" key="11">
    <source>
        <dbReference type="Proteomes" id="UP000705867"/>
    </source>
</evidence>
<dbReference type="NCBIfam" id="TIGR01728">
    <property type="entry name" value="SsuA_fam"/>
    <property type="match status" value="1"/>
</dbReference>
<evidence type="ECO:0000256" key="5">
    <source>
        <dbReference type="ARBA" id="ARBA00022475"/>
    </source>
</evidence>
<evidence type="ECO:0000256" key="9">
    <source>
        <dbReference type="SAM" id="SignalP"/>
    </source>
</evidence>
<dbReference type="EMBL" id="JAIOIV010000028">
    <property type="protein sequence ID" value="MBZ0155211.1"/>
    <property type="molecule type" value="Genomic_DNA"/>
</dbReference>
<dbReference type="CDD" id="cd13553">
    <property type="entry name" value="PBP2_NrtA_CpmA_like"/>
    <property type="match status" value="1"/>
</dbReference>
<dbReference type="GO" id="GO:0016020">
    <property type="term" value="C:membrane"/>
    <property type="evidence" value="ECO:0007669"/>
    <property type="project" value="InterPro"/>
</dbReference>
<keyword evidence="4" id="KW-0813">Transport</keyword>
<dbReference type="SUPFAM" id="SSF53850">
    <property type="entry name" value="Periplasmic binding protein-like II"/>
    <property type="match status" value="1"/>
</dbReference>
<dbReference type="InterPro" id="IPR010067">
    <property type="entry name" value="ABC_SsuA_sub-bd"/>
</dbReference>
<gene>
    <name evidence="10" type="ORF">K8I29_03230</name>
</gene>
<evidence type="ECO:0000313" key="10">
    <source>
        <dbReference type="EMBL" id="MBZ0155211.1"/>
    </source>
</evidence>
<name>A0A953JCD8_9BACT</name>
<dbReference type="GO" id="GO:0042626">
    <property type="term" value="F:ATPase-coupled transmembrane transporter activity"/>
    <property type="evidence" value="ECO:0007669"/>
    <property type="project" value="InterPro"/>
</dbReference>
<evidence type="ECO:0000256" key="2">
    <source>
        <dbReference type="ARBA" id="ARBA00004418"/>
    </source>
</evidence>
<keyword evidence="6" id="KW-0997">Cell inner membrane</keyword>
<organism evidence="10 11">
    <name type="scientific">Candidatus Nitrobium versatile</name>
    <dbReference type="NCBI Taxonomy" id="2884831"/>
    <lineage>
        <taxon>Bacteria</taxon>
        <taxon>Pseudomonadati</taxon>
        <taxon>Nitrospirota</taxon>
        <taxon>Nitrospiria</taxon>
        <taxon>Nitrospirales</taxon>
        <taxon>Nitrospiraceae</taxon>
        <taxon>Candidatus Nitrobium</taxon>
    </lineage>
</organism>
<dbReference type="PANTHER" id="PTHR30024:SF47">
    <property type="entry name" value="TAURINE-BINDING PERIPLASMIC PROTEIN"/>
    <property type="match status" value="1"/>
</dbReference>
<evidence type="ECO:0000256" key="3">
    <source>
        <dbReference type="ARBA" id="ARBA00010742"/>
    </source>
</evidence>
<dbReference type="AlphaFoldDB" id="A0A953JCD8"/>
<reference evidence="10" key="2">
    <citation type="submission" date="2021-08" db="EMBL/GenBank/DDBJ databases">
        <authorList>
            <person name="Dalcin Martins P."/>
        </authorList>
    </citation>
    <scope>NUCLEOTIDE SEQUENCE</scope>
    <source>
        <strain evidence="10">MAG_39</strain>
    </source>
</reference>
<protein>
    <submittedName>
        <fullName evidence="10">Aliphatic sulfonate ABC transporter substrate-binding protein</fullName>
    </submittedName>
</protein>
<comment type="subcellular location">
    <subcellularLocation>
        <location evidence="1">Endomembrane system</location>
    </subcellularLocation>
    <subcellularLocation>
        <location evidence="2">Periplasm</location>
    </subcellularLocation>
</comment>
<feature type="chain" id="PRO_5037211037" evidence="9">
    <location>
        <begin position="23"/>
        <end position="318"/>
    </location>
</feature>
<dbReference type="Pfam" id="PF13379">
    <property type="entry name" value="NMT1_2"/>
    <property type="match status" value="1"/>
</dbReference>
<comment type="similarity">
    <text evidence="3">Belongs to the bacterial solute-binding protein SsuA/TauA family.</text>
</comment>
<evidence type="ECO:0000256" key="1">
    <source>
        <dbReference type="ARBA" id="ARBA00004308"/>
    </source>
</evidence>
<accession>A0A953JCD8</accession>
<keyword evidence="8" id="KW-0472">Membrane</keyword>
<dbReference type="GO" id="GO:0012505">
    <property type="term" value="C:endomembrane system"/>
    <property type="evidence" value="ECO:0007669"/>
    <property type="project" value="UniProtKB-SubCell"/>
</dbReference>
<evidence type="ECO:0000256" key="7">
    <source>
        <dbReference type="ARBA" id="ARBA00022729"/>
    </source>
</evidence>
<sequence>MKKLLSLAAAVVVLLSAVYVPAAPKKVRLGYLRNDLHHLAAWVAIEKGFFRDEGISVEVAGIFNAGPEEMSAFASRSIDAGYLGVAPSTTGVANKSASVKAVSLANSEGSAIVVRKDSSLREVKDLAGKTVAIPGYATVQDFLLRKALEGAGIDTKKVNIIVIKPPEMITALGARQIDAFIAWEPHPSKAVTGGIGKVLITSSKIWKDHPCCIVAVESSFYRENPAAVRALLKAHVRATEFIGKNPDEAVRIGQKYTGMDEATIREAMRNIRYHHDINEKDVREYLQYLLRFGYIKVVDVDALSREYLAPEGRKGSGK</sequence>
<keyword evidence="5" id="KW-1003">Cell membrane</keyword>
<proteinExistence type="inferred from homology"/>
<reference evidence="10" key="1">
    <citation type="journal article" date="2021" name="bioRxiv">
        <title>Unraveling nitrogen, sulfur and carbon metabolic pathways and microbial community transcriptional responses to substrate deprivation and toxicity stresses in a bioreactor mimicking anoxic brackish coastal sediment conditions.</title>
        <authorList>
            <person name="Martins P.D."/>
            <person name="Echeveste M.J."/>
            <person name="Arshad A."/>
            <person name="Kurth J."/>
            <person name="Ouboter H."/>
            <person name="Jetten M.S.M."/>
            <person name="Welte C.U."/>
        </authorList>
    </citation>
    <scope>NUCLEOTIDE SEQUENCE</scope>
    <source>
        <strain evidence="10">MAG_39</strain>
    </source>
</reference>
<dbReference type="GO" id="GO:0042597">
    <property type="term" value="C:periplasmic space"/>
    <property type="evidence" value="ECO:0007669"/>
    <property type="project" value="UniProtKB-SubCell"/>
</dbReference>
<comment type="caution">
    <text evidence="10">The sequence shown here is derived from an EMBL/GenBank/DDBJ whole genome shotgun (WGS) entry which is preliminary data.</text>
</comment>
<evidence type="ECO:0000256" key="8">
    <source>
        <dbReference type="ARBA" id="ARBA00023136"/>
    </source>
</evidence>
<keyword evidence="7 9" id="KW-0732">Signal</keyword>
<dbReference type="Gene3D" id="3.40.190.10">
    <property type="entry name" value="Periplasmic binding protein-like II"/>
    <property type="match status" value="2"/>
</dbReference>
<evidence type="ECO:0000256" key="6">
    <source>
        <dbReference type="ARBA" id="ARBA00022519"/>
    </source>
</evidence>